<dbReference type="PANTHER" id="PTHR34203:SF13">
    <property type="entry name" value="EXPRESSED PROTEIN"/>
    <property type="match status" value="1"/>
</dbReference>
<proteinExistence type="predicted"/>
<comment type="caution">
    <text evidence="2">The sequence shown here is derived from an EMBL/GenBank/DDBJ whole genome shotgun (WGS) entry which is preliminary data.</text>
</comment>
<dbReference type="SUPFAM" id="SSF53335">
    <property type="entry name" value="S-adenosyl-L-methionine-dependent methyltransferases"/>
    <property type="match status" value="1"/>
</dbReference>
<dbReference type="Pfam" id="PF05050">
    <property type="entry name" value="Methyltransf_21"/>
    <property type="match status" value="1"/>
</dbReference>
<evidence type="ECO:0000313" key="3">
    <source>
        <dbReference type="Proteomes" id="UP000654075"/>
    </source>
</evidence>
<organism evidence="2 3">
    <name type="scientific">Polarella glacialis</name>
    <name type="common">Dinoflagellate</name>
    <dbReference type="NCBI Taxonomy" id="89957"/>
    <lineage>
        <taxon>Eukaryota</taxon>
        <taxon>Sar</taxon>
        <taxon>Alveolata</taxon>
        <taxon>Dinophyceae</taxon>
        <taxon>Suessiales</taxon>
        <taxon>Suessiaceae</taxon>
        <taxon>Polarella</taxon>
    </lineage>
</organism>
<dbReference type="AlphaFoldDB" id="A0A813DQD6"/>
<reference evidence="2" key="1">
    <citation type="submission" date="2021-02" db="EMBL/GenBank/DDBJ databases">
        <authorList>
            <person name="Dougan E. K."/>
            <person name="Rhodes N."/>
            <person name="Thang M."/>
            <person name="Chan C."/>
        </authorList>
    </citation>
    <scope>NUCLEOTIDE SEQUENCE</scope>
</reference>
<evidence type="ECO:0000259" key="1">
    <source>
        <dbReference type="Pfam" id="PF05050"/>
    </source>
</evidence>
<dbReference type="InterPro" id="IPR052514">
    <property type="entry name" value="SAM-dependent_MTase"/>
</dbReference>
<sequence length="179" mass="19499">ADAADKRMLRSNSVAMRRLDDLLPCRSECESAAVGSVAMMKIDVQGFEYQVLTGARELLRRGVVGALFFECEGARLGQHGGSSPRALYELVRSLGFVLLTVKGELVSGDPERLMLSPCSVQSFGSVNLFGLHSAVHDLTSQDAIAHCLRDFKLEHEFNFTSLSKRGSCSETFSAAQQKP</sequence>
<dbReference type="Proteomes" id="UP000654075">
    <property type="component" value="Unassembled WGS sequence"/>
</dbReference>
<protein>
    <recommendedName>
        <fullName evidence="1">Methyltransferase FkbM domain-containing protein</fullName>
    </recommendedName>
</protein>
<evidence type="ECO:0000313" key="2">
    <source>
        <dbReference type="EMBL" id="CAE8588736.1"/>
    </source>
</evidence>
<dbReference type="EMBL" id="CAJNNV010003284">
    <property type="protein sequence ID" value="CAE8588736.1"/>
    <property type="molecule type" value="Genomic_DNA"/>
</dbReference>
<name>A0A813DQD6_POLGL</name>
<feature type="domain" description="Methyltransferase FkbM" evidence="1">
    <location>
        <begin position="33"/>
        <end position="97"/>
    </location>
</feature>
<dbReference type="InterPro" id="IPR029063">
    <property type="entry name" value="SAM-dependent_MTases_sf"/>
</dbReference>
<feature type="non-terminal residue" evidence="2">
    <location>
        <position position="1"/>
    </location>
</feature>
<gene>
    <name evidence="2" type="ORF">PGLA1383_LOCUS7523</name>
</gene>
<dbReference type="PANTHER" id="PTHR34203">
    <property type="entry name" value="METHYLTRANSFERASE, FKBM FAMILY PROTEIN"/>
    <property type="match status" value="1"/>
</dbReference>
<dbReference type="OrthoDB" id="411251at2759"/>
<dbReference type="Gene3D" id="3.40.50.150">
    <property type="entry name" value="Vaccinia Virus protein VP39"/>
    <property type="match status" value="1"/>
</dbReference>
<accession>A0A813DQD6</accession>
<dbReference type="InterPro" id="IPR006342">
    <property type="entry name" value="FkbM_mtfrase"/>
</dbReference>
<keyword evidence="3" id="KW-1185">Reference proteome</keyword>